<comment type="caution">
    <text evidence="1">The sequence shown here is derived from an EMBL/GenBank/DDBJ whole genome shotgun (WGS) entry which is preliminary data.</text>
</comment>
<evidence type="ECO:0008006" key="5">
    <source>
        <dbReference type="Google" id="ProtNLM"/>
    </source>
</evidence>
<organism evidence="1 3">
    <name type="scientific">Peronospora effusa</name>
    <dbReference type="NCBI Taxonomy" id="542832"/>
    <lineage>
        <taxon>Eukaryota</taxon>
        <taxon>Sar</taxon>
        <taxon>Stramenopiles</taxon>
        <taxon>Oomycota</taxon>
        <taxon>Peronosporomycetes</taxon>
        <taxon>Peronosporales</taxon>
        <taxon>Peronosporaceae</taxon>
        <taxon>Peronospora</taxon>
    </lineage>
</organism>
<dbReference type="EMBL" id="QLLG01000420">
    <property type="protein sequence ID" value="RMX63327.1"/>
    <property type="molecule type" value="Genomic_DNA"/>
</dbReference>
<gene>
    <name evidence="2" type="ORF">DD237_000918</name>
    <name evidence="1" type="ORF">DD238_008261</name>
</gene>
<dbReference type="Proteomes" id="UP000282087">
    <property type="component" value="Unassembled WGS sequence"/>
</dbReference>
<sequence>MLLVQIPTFRWIYYVDQFNEKNPPPPIKRLGVLKKEGYDEEAVIKSVCLLDMDKEVIDQTSGMVQVQHIGSRENFDKALRRLQQYAKTQTTKELINFWLDKKFGVEAVMDLLGLSSHT</sequence>
<evidence type="ECO:0000313" key="4">
    <source>
        <dbReference type="Proteomes" id="UP000286097"/>
    </source>
</evidence>
<accession>A0A3M6VAC2</accession>
<dbReference type="AlphaFoldDB" id="A0A3M6VAC2"/>
<dbReference type="VEuPathDB" id="FungiDB:DD237_000918"/>
<dbReference type="EMBL" id="QKXF01000022">
    <property type="protein sequence ID" value="RQM18758.1"/>
    <property type="molecule type" value="Genomic_DNA"/>
</dbReference>
<reference evidence="3 4" key="1">
    <citation type="submission" date="2018-06" db="EMBL/GenBank/DDBJ databases">
        <title>Comparative genomics of downy mildews reveals potential adaptations to biotrophy.</title>
        <authorList>
            <person name="Fletcher K."/>
            <person name="Klosterman S.J."/>
            <person name="Derevnina L."/>
            <person name="Martin F."/>
            <person name="Koike S."/>
            <person name="Reyes Chin-Wo S."/>
            <person name="Mou B."/>
            <person name="Michelmore R."/>
        </authorList>
    </citation>
    <scope>NUCLEOTIDE SEQUENCE [LARGE SCALE GENOMIC DNA]</scope>
    <source>
        <strain evidence="2 4">R13</strain>
        <strain evidence="1 3">R14</strain>
    </source>
</reference>
<name>A0A3M6VAC2_9STRA</name>
<keyword evidence="3" id="KW-1185">Reference proteome</keyword>
<evidence type="ECO:0000313" key="1">
    <source>
        <dbReference type="EMBL" id="RMX63327.1"/>
    </source>
</evidence>
<dbReference type="Proteomes" id="UP000286097">
    <property type="component" value="Unassembled WGS sequence"/>
</dbReference>
<protein>
    <recommendedName>
        <fullName evidence="5">RxLR effector protein</fullName>
    </recommendedName>
</protein>
<evidence type="ECO:0000313" key="3">
    <source>
        <dbReference type="Proteomes" id="UP000282087"/>
    </source>
</evidence>
<proteinExistence type="predicted"/>
<evidence type="ECO:0000313" key="2">
    <source>
        <dbReference type="EMBL" id="RQM18758.1"/>
    </source>
</evidence>